<comment type="cofactor">
    <cofactor evidence="6">
        <name>heme</name>
        <dbReference type="ChEBI" id="CHEBI:30413"/>
    </cofactor>
</comment>
<gene>
    <name evidence="8" type="ORF">BDV96DRAFT_534604</name>
</gene>
<dbReference type="Proteomes" id="UP000799770">
    <property type="component" value="Unassembled WGS sequence"/>
</dbReference>
<evidence type="ECO:0000313" key="8">
    <source>
        <dbReference type="EMBL" id="KAF2105792.1"/>
    </source>
</evidence>
<dbReference type="OrthoDB" id="1055148at2759"/>
<evidence type="ECO:0000256" key="2">
    <source>
        <dbReference type="ARBA" id="ARBA00022723"/>
    </source>
</evidence>
<accession>A0A6A5YES3</accession>
<name>A0A6A5YES3_9PLEO</name>
<dbReference type="InterPro" id="IPR017972">
    <property type="entry name" value="Cyt_P450_CS"/>
</dbReference>
<evidence type="ECO:0000256" key="6">
    <source>
        <dbReference type="PIRSR" id="PIRSR602401-1"/>
    </source>
</evidence>
<dbReference type="PRINTS" id="PR00463">
    <property type="entry name" value="EP450I"/>
</dbReference>
<dbReference type="Gene3D" id="1.10.630.10">
    <property type="entry name" value="Cytochrome P450"/>
    <property type="match status" value="1"/>
</dbReference>
<dbReference type="InterPro" id="IPR036396">
    <property type="entry name" value="Cyt_P450_sf"/>
</dbReference>
<dbReference type="PANTHER" id="PTHR46300:SF2">
    <property type="entry name" value="CYTOCHROME P450 MONOOXYGENASE ALNH-RELATED"/>
    <property type="match status" value="1"/>
</dbReference>
<feature type="binding site" description="axial binding residue" evidence="6">
    <location>
        <position position="443"/>
    </location>
    <ligand>
        <name>heme</name>
        <dbReference type="ChEBI" id="CHEBI:30413"/>
    </ligand>
    <ligandPart>
        <name>Fe</name>
        <dbReference type="ChEBI" id="CHEBI:18248"/>
    </ligandPart>
</feature>
<keyword evidence="3 7" id="KW-0560">Oxidoreductase</keyword>
<evidence type="ECO:0000256" key="3">
    <source>
        <dbReference type="ARBA" id="ARBA00023002"/>
    </source>
</evidence>
<protein>
    <submittedName>
        <fullName evidence="8">Putative cytochrome P450</fullName>
    </submittedName>
</protein>
<keyword evidence="2 6" id="KW-0479">Metal-binding</keyword>
<evidence type="ECO:0000313" key="9">
    <source>
        <dbReference type="Proteomes" id="UP000799770"/>
    </source>
</evidence>
<dbReference type="PANTHER" id="PTHR46300">
    <property type="entry name" value="P450, PUTATIVE (EUROFUNG)-RELATED-RELATED"/>
    <property type="match status" value="1"/>
</dbReference>
<dbReference type="InterPro" id="IPR002401">
    <property type="entry name" value="Cyt_P450_E_grp-I"/>
</dbReference>
<comment type="similarity">
    <text evidence="1 7">Belongs to the cytochrome P450 family.</text>
</comment>
<dbReference type="GO" id="GO:0016705">
    <property type="term" value="F:oxidoreductase activity, acting on paired donors, with incorporation or reduction of molecular oxygen"/>
    <property type="evidence" value="ECO:0007669"/>
    <property type="project" value="InterPro"/>
</dbReference>
<dbReference type="SUPFAM" id="SSF48264">
    <property type="entry name" value="Cytochrome P450"/>
    <property type="match status" value="1"/>
</dbReference>
<dbReference type="EMBL" id="ML977371">
    <property type="protein sequence ID" value="KAF2105792.1"/>
    <property type="molecule type" value="Genomic_DNA"/>
</dbReference>
<dbReference type="Pfam" id="PF00067">
    <property type="entry name" value="p450"/>
    <property type="match status" value="1"/>
</dbReference>
<evidence type="ECO:0000256" key="4">
    <source>
        <dbReference type="ARBA" id="ARBA00023004"/>
    </source>
</evidence>
<keyword evidence="5 7" id="KW-0503">Monooxygenase</keyword>
<evidence type="ECO:0000256" key="7">
    <source>
        <dbReference type="RuleBase" id="RU000461"/>
    </source>
</evidence>
<dbReference type="GO" id="GO:0005506">
    <property type="term" value="F:iron ion binding"/>
    <property type="evidence" value="ECO:0007669"/>
    <property type="project" value="InterPro"/>
</dbReference>
<evidence type="ECO:0000256" key="5">
    <source>
        <dbReference type="ARBA" id="ARBA00023033"/>
    </source>
</evidence>
<keyword evidence="9" id="KW-1185">Reference proteome</keyword>
<dbReference type="InterPro" id="IPR050364">
    <property type="entry name" value="Cytochrome_P450_fung"/>
</dbReference>
<dbReference type="InterPro" id="IPR001128">
    <property type="entry name" value="Cyt_P450"/>
</dbReference>
<dbReference type="CDD" id="cd11065">
    <property type="entry name" value="CYP64-like"/>
    <property type="match status" value="1"/>
</dbReference>
<keyword evidence="4 6" id="KW-0408">Iron</keyword>
<sequence length="534" mass="61299">MFDVYYLTASLLVTWSLYRICSIGRRPKRYPPGPPTLPVLGNLHMMPKEDPHLQFQQWAKEYGPIYSLMLGTKVMVVLNKDHVIKDLVDKKGATYGSRPDLYIGQTLISGGHRLLMMRHGPTYRIQRKLVHIALNVNKAVAYLPYQEMENRQLMYDLMMTPSGLLEHLRRFSSSLITSVVFGFRWKTFDEPRLQEVFSLFDNFMRLNATGGAALADFYPILRSAPAWLSPIQQEAIEHHDVELPFMMKFWLEAKEKILNKAIPIDSCTCGVIVKAQQQERFSDPFAAYISGSLVEAGSDTTSSSLYGFVQAMLVYPDVQRAVQAEIDKVIGYNRYPTMEDMPSLPYVRACVKETHRWMPTAILGGFPHATTEDDHYNGYLIPKDATILLNTWTIHRDPERHPNPELFQPERYFGDDTNSFESANLPDVSQRDHMNFGAGRRFCPGVHVADRSMLLAIARLLWAFNIKPKKDADGNDMLPKQDDFIQRFVVHPNRYECEITPRSEKKAQIIKEEWEKVSQNLDEAGQYIVNPIRG</sequence>
<proteinExistence type="inferred from homology"/>
<dbReference type="PROSITE" id="PS00086">
    <property type="entry name" value="CYTOCHROME_P450"/>
    <property type="match status" value="1"/>
</dbReference>
<dbReference type="GO" id="GO:0004497">
    <property type="term" value="F:monooxygenase activity"/>
    <property type="evidence" value="ECO:0007669"/>
    <property type="project" value="UniProtKB-KW"/>
</dbReference>
<reference evidence="8" key="1">
    <citation type="journal article" date="2020" name="Stud. Mycol.">
        <title>101 Dothideomycetes genomes: a test case for predicting lifestyles and emergence of pathogens.</title>
        <authorList>
            <person name="Haridas S."/>
            <person name="Albert R."/>
            <person name="Binder M."/>
            <person name="Bloem J."/>
            <person name="Labutti K."/>
            <person name="Salamov A."/>
            <person name="Andreopoulos B."/>
            <person name="Baker S."/>
            <person name="Barry K."/>
            <person name="Bills G."/>
            <person name="Bluhm B."/>
            <person name="Cannon C."/>
            <person name="Castanera R."/>
            <person name="Culley D."/>
            <person name="Daum C."/>
            <person name="Ezra D."/>
            <person name="Gonzalez J."/>
            <person name="Henrissat B."/>
            <person name="Kuo A."/>
            <person name="Liang C."/>
            <person name="Lipzen A."/>
            <person name="Lutzoni F."/>
            <person name="Magnuson J."/>
            <person name="Mondo S."/>
            <person name="Nolan M."/>
            <person name="Ohm R."/>
            <person name="Pangilinan J."/>
            <person name="Park H.-J."/>
            <person name="Ramirez L."/>
            <person name="Alfaro M."/>
            <person name="Sun H."/>
            <person name="Tritt A."/>
            <person name="Yoshinaga Y."/>
            <person name="Zwiers L.-H."/>
            <person name="Turgeon B."/>
            <person name="Goodwin S."/>
            <person name="Spatafora J."/>
            <person name="Crous P."/>
            <person name="Grigoriev I."/>
        </authorList>
    </citation>
    <scope>NUCLEOTIDE SEQUENCE</scope>
    <source>
        <strain evidence="8">CBS 627.86</strain>
    </source>
</reference>
<evidence type="ECO:0000256" key="1">
    <source>
        <dbReference type="ARBA" id="ARBA00010617"/>
    </source>
</evidence>
<dbReference type="GO" id="GO:0020037">
    <property type="term" value="F:heme binding"/>
    <property type="evidence" value="ECO:0007669"/>
    <property type="project" value="InterPro"/>
</dbReference>
<keyword evidence="6 7" id="KW-0349">Heme</keyword>
<dbReference type="AlphaFoldDB" id="A0A6A5YES3"/>
<organism evidence="8 9">
    <name type="scientific">Lophiotrema nucula</name>
    <dbReference type="NCBI Taxonomy" id="690887"/>
    <lineage>
        <taxon>Eukaryota</taxon>
        <taxon>Fungi</taxon>
        <taxon>Dikarya</taxon>
        <taxon>Ascomycota</taxon>
        <taxon>Pezizomycotina</taxon>
        <taxon>Dothideomycetes</taxon>
        <taxon>Pleosporomycetidae</taxon>
        <taxon>Pleosporales</taxon>
        <taxon>Lophiotremataceae</taxon>
        <taxon>Lophiotrema</taxon>
    </lineage>
</organism>